<keyword evidence="3" id="KW-1185">Reference proteome</keyword>
<dbReference type="SUPFAM" id="SSF52788">
    <property type="entry name" value="Phosphotyrosine protein phosphatases I"/>
    <property type="match status" value="1"/>
</dbReference>
<dbReference type="InterPro" id="IPR036196">
    <property type="entry name" value="Ptyr_pPase_sf"/>
</dbReference>
<sequence>MTAEVLFICHANVCRSRLMEHEFRAAERAAGPERWRSSSAGVAAVAGNPPCEEVLLLAADSPLGARPRRADRGAVLLDRDVLEKAGLVITATRAERAEVALLDPTMRSRTFTLLEAVALARIEPVSAPAQTGANVDDMLAAFAESLDRHRGSVRLEEMSPRRHWPRRRGGATDLDLDIADAHNRRPRDHHKVLSVVQAQSKALHGQLSLFAGLREPLAN</sequence>
<dbReference type="EMBL" id="JAUZVT010000001">
    <property type="protein sequence ID" value="MDT3329637.1"/>
    <property type="molecule type" value="Genomic_DNA"/>
</dbReference>
<feature type="domain" description="Phosphotyrosine protein phosphatase I" evidence="1">
    <location>
        <begin position="5"/>
        <end position="115"/>
    </location>
</feature>
<name>A0ABU3GG09_9MICO</name>
<dbReference type="Proteomes" id="UP001262835">
    <property type="component" value="Unassembled WGS sequence"/>
</dbReference>
<dbReference type="InterPro" id="IPR023485">
    <property type="entry name" value="Ptyr_pPase"/>
</dbReference>
<evidence type="ECO:0000313" key="3">
    <source>
        <dbReference type="Proteomes" id="UP001262835"/>
    </source>
</evidence>
<evidence type="ECO:0000259" key="1">
    <source>
        <dbReference type="Pfam" id="PF01451"/>
    </source>
</evidence>
<dbReference type="RefSeq" id="WP_181900396.1">
    <property type="nucleotide sequence ID" value="NZ_JAUZVT010000001.1"/>
</dbReference>
<proteinExistence type="predicted"/>
<evidence type="ECO:0000313" key="2">
    <source>
        <dbReference type="EMBL" id="MDT3329637.1"/>
    </source>
</evidence>
<dbReference type="Pfam" id="PF01451">
    <property type="entry name" value="LMWPc"/>
    <property type="match status" value="1"/>
</dbReference>
<reference evidence="2 3" key="1">
    <citation type="submission" date="2023-08" db="EMBL/GenBank/DDBJ databases">
        <title>Microbacterium aquilitoris sp. nov. and Microbacterium gwkjibeachense sp. nov., isolated from beach.</title>
        <authorList>
            <person name="Lee S.D."/>
            <person name="Yang H."/>
            <person name="Kim I."/>
        </authorList>
    </citation>
    <scope>NUCLEOTIDE SEQUENCE [LARGE SCALE GENOMIC DNA]</scope>
    <source>
        <strain evidence="2 3">KSW-18</strain>
    </source>
</reference>
<organism evidence="2 3">
    <name type="scientific">Microbacterium aquilitoris</name>
    <dbReference type="NCBI Taxonomy" id="3067307"/>
    <lineage>
        <taxon>Bacteria</taxon>
        <taxon>Bacillati</taxon>
        <taxon>Actinomycetota</taxon>
        <taxon>Actinomycetes</taxon>
        <taxon>Micrococcales</taxon>
        <taxon>Microbacteriaceae</taxon>
        <taxon>Microbacterium</taxon>
    </lineage>
</organism>
<protein>
    <recommendedName>
        <fullName evidence="1">Phosphotyrosine protein phosphatase I domain-containing protein</fullName>
    </recommendedName>
</protein>
<comment type="caution">
    <text evidence="2">The sequence shown here is derived from an EMBL/GenBank/DDBJ whole genome shotgun (WGS) entry which is preliminary data.</text>
</comment>
<gene>
    <name evidence="2" type="ORF">Q9S78_03030</name>
</gene>
<accession>A0ABU3GG09</accession>
<dbReference type="Gene3D" id="3.40.50.2300">
    <property type="match status" value="1"/>
</dbReference>